<reference evidence="2" key="2">
    <citation type="submission" date="2024-05" db="EMBL/GenBank/DDBJ databases">
        <authorList>
            <person name="Wolfe A."/>
        </authorList>
    </citation>
    <scope>NUCLEOTIDE SEQUENCE</scope>
    <source>
        <strain evidence="2">UMB1064</strain>
    </source>
</reference>
<sequence>MTDSSVSRPLLHASDLIGCRYRLSLDLREGRLVEPASHHEHRLPTSIASIPGLYTVAPGPDAHLDTLEAIARGESVITGGVLMHERPIPGGVYSGIDEICHPDLLVKVDDSPQTTSPTYMPVLVVTRHLLSARKPGRRRKPSSSNAARAAAMQVRLLGVDRLGRDGVMGRTLRQAMVVADEWKLRHYGPDAVKLGQAAAILHRLGVSCGLVGAISATGMNLDTRHIVIADEGSRVASYRMALRDARDAVAATQGRPSRFTPGTWPLAPRRIRECRTCRHHDLCLAELTASDDISLLLPGDKSMRLRSVGIDTVTALAQASTNTPHVSKEQVWMARARLADVDALRVAAKTSAPRGDIEMDIDMEAYPNDGAYLWGTWVPGEDYRGFITWEPPGPEGLGGTAEARNFAIFWDYLMRRRNAAHEQGKTFRAYCWAAEGENYWLRQSATRFGGQEFVVPADSAELATGDAAGSSSEAAGSIKIVRVPTREEVDKFIASEDWVDMLKVARRQILSTVGMGLKVVAPWSGFHWRDADVDGEASLDLYRIATATDLDFVAEQSFEKLTQAEARAMLLRYNGDDCRSVAHVRDWLDSQRAAADLPHGDDLPVP</sequence>
<evidence type="ECO:0000259" key="1">
    <source>
        <dbReference type="Pfam" id="PF13482"/>
    </source>
</evidence>
<name>A0AAW9STF0_CORAY</name>
<protein>
    <submittedName>
        <fullName evidence="2">Ribonuclease H-like domain-containing protein</fullName>
    </submittedName>
</protein>
<dbReference type="AlphaFoldDB" id="A0AAW9STF0"/>
<dbReference type="Pfam" id="PF13482">
    <property type="entry name" value="RNase_H_2"/>
    <property type="match status" value="1"/>
</dbReference>
<dbReference type="RefSeq" id="WP_284826129.1">
    <property type="nucleotide sequence ID" value="NZ_JASOOY020000027.1"/>
</dbReference>
<proteinExistence type="predicted"/>
<evidence type="ECO:0000313" key="2">
    <source>
        <dbReference type="EMBL" id="MEO3717418.1"/>
    </source>
</evidence>
<reference evidence="2" key="1">
    <citation type="submission" date="2023-05" db="EMBL/GenBank/DDBJ databases">
        <authorList>
            <person name="Du J."/>
        </authorList>
    </citation>
    <scope>NUCLEOTIDE SEQUENCE</scope>
    <source>
        <strain evidence="2">UMB1064</strain>
    </source>
</reference>
<dbReference type="InterPro" id="IPR038720">
    <property type="entry name" value="YprB_RNase_H-like_dom"/>
</dbReference>
<feature type="domain" description="YprB ribonuclease H-like" evidence="1">
    <location>
        <begin position="491"/>
        <end position="588"/>
    </location>
</feature>
<gene>
    <name evidence="2" type="ORF">QP460_007445</name>
</gene>
<evidence type="ECO:0000313" key="3">
    <source>
        <dbReference type="Proteomes" id="UP001223646"/>
    </source>
</evidence>
<accession>A0AAW9STF0</accession>
<dbReference type="Proteomes" id="UP001223646">
    <property type="component" value="Unassembled WGS sequence"/>
</dbReference>
<comment type="caution">
    <text evidence="2">The sequence shown here is derived from an EMBL/GenBank/DDBJ whole genome shotgun (WGS) entry which is preliminary data.</text>
</comment>
<dbReference type="EMBL" id="JASOOY020000027">
    <property type="protein sequence ID" value="MEO3717418.1"/>
    <property type="molecule type" value="Genomic_DNA"/>
</dbReference>
<organism evidence="2 3">
    <name type="scientific">Corynebacterium amycolatum</name>
    <dbReference type="NCBI Taxonomy" id="43765"/>
    <lineage>
        <taxon>Bacteria</taxon>
        <taxon>Bacillati</taxon>
        <taxon>Actinomycetota</taxon>
        <taxon>Actinomycetes</taxon>
        <taxon>Mycobacteriales</taxon>
        <taxon>Corynebacteriaceae</taxon>
        <taxon>Corynebacterium</taxon>
    </lineage>
</organism>